<gene>
    <name evidence="8" type="primary">fepB_4</name>
    <name evidence="8" type="ORF">Csp1_26940</name>
</gene>
<dbReference type="RefSeq" id="WP_110482330.1">
    <property type="nucleotide sequence ID" value="NZ_CP024988.1"/>
</dbReference>
<evidence type="ECO:0000256" key="5">
    <source>
        <dbReference type="SAM" id="MobiDB-lite"/>
    </source>
</evidence>
<reference evidence="9" key="1">
    <citation type="submission" date="2017-11" db="EMBL/GenBank/DDBJ databases">
        <title>Otitis media/interna in a cat caused by the recently described species Corynebacterium provencense.</title>
        <authorList>
            <person name="Kittl S."/>
            <person name="Brodard I."/>
            <person name="Rychener L."/>
            <person name="Jores J."/>
            <person name="Roosje P."/>
            <person name="Gobeli Brawand S."/>
        </authorList>
    </citation>
    <scope>NUCLEOTIDE SEQUENCE [LARGE SCALE GENOMIC DNA]</scope>
    <source>
        <strain evidence="9">17KM38</strain>
    </source>
</reference>
<dbReference type="Gene3D" id="3.40.50.1980">
    <property type="entry name" value="Nitrogenase molybdenum iron protein domain"/>
    <property type="match status" value="2"/>
</dbReference>
<accession>A0A2Z3YZB9</accession>
<dbReference type="InterPro" id="IPR051313">
    <property type="entry name" value="Bact_iron-sidero_bind"/>
</dbReference>
<evidence type="ECO:0000256" key="3">
    <source>
        <dbReference type="ARBA" id="ARBA00022448"/>
    </source>
</evidence>
<dbReference type="InterPro" id="IPR002491">
    <property type="entry name" value="ABC_transptr_periplasmic_BD"/>
</dbReference>
<protein>
    <submittedName>
        <fullName evidence="8">Ferrienterobactin-binding periplasmic protein</fullName>
    </submittedName>
</protein>
<evidence type="ECO:0000256" key="1">
    <source>
        <dbReference type="ARBA" id="ARBA00004196"/>
    </source>
</evidence>
<dbReference type="GO" id="GO:0030288">
    <property type="term" value="C:outer membrane-bounded periplasmic space"/>
    <property type="evidence" value="ECO:0007669"/>
    <property type="project" value="TreeGrafter"/>
</dbReference>
<keyword evidence="9" id="KW-1185">Reference proteome</keyword>
<evidence type="ECO:0000313" key="8">
    <source>
        <dbReference type="EMBL" id="AWT27437.1"/>
    </source>
</evidence>
<dbReference type="Pfam" id="PF01497">
    <property type="entry name" value="Peripla_BP_2"/>
    <property type="match status" value="1"/>
</dbReference>
<comment type="similarity">
    <text evidence="2">Belongs to the bacterial solute-binding protein 8 family.</text>
</comment>
<dbReference type="SUPFAM" id="SSF53807">
    <property type="entry name" value="Helical backbone' metal receptor"/>
    <property type="match status" value="1"/>
</dbReference>
<dbReference type="FunFam" id="3.40.50.1980:FF:000009">
    <property type="entry name" value="Iron-enterobactin transporter periplasmic binding protein"/>
    <property type="match status" value="1"/>
</dbReference>
<sequence length="350" mass="36903">MSTTRTRTSLRGVKVALGVAVSAVVALSAAACSDGSSDSASDGSDSAASSNADQSWPRTIDTDDGELTLDAQPKTIVSTSTTLTGSLLAVNAPVVASAATVPNSPDLSDDQGFFNQWSQPAKDAGVEKLYENAAPDVSKAADYDPDLIVVAKNSGDSVMDDVDKLRKIAPVLVIDYSGSSWEDVTRKIGEATGHEEDAEETIQKYEDHLAEVKKDIQVPDGDTSAFIVFGDGSGAAALTDQASQVDVLKSLGFTMAAIPDSMKGDTSMGADRKDIIQLSLENVQNGLTGKNWIVVSADDKAKDMIKNDKAFNTAPAVKEGRVAYTPGETFRLDYYSATMLVDSLHDSFKK</sequence>
<feature type="chain" id="PRO_5039273752" evidence="6">
    <location>
        <begin position="32"/>
        <end position="350"/>
    </location>
</feature>
<proteinExistence type="inferred from homology"/>
<dbReference type="OrthoDB" id="9793175at2"/>
<comment type="subcellular location">
    <subcellularLocation>
        <location evidence="1">Cell envelope</location>
    </subcellularLocation>
</comment>
<feature type="domain" description="Fe/B12 periplasmic-binding" evidence="7">
    <location>
        <begin position="75"/>
        <end position="350"/>
    </location>
</feature>
<dbReference type="PROSITE" id="PS50983">
    <property type="entry name" value="FE_B12_PBP"/>
    <property type="match status" value="1"/>
</dbReference>
<keyword evidence="3" id="KW-0813">Transport</keyword>
<dbReference type="GO" id="GO:1901678">
    <property type="term" value="P:iron coordination entity transport"/>
    <property type="evidence" value="ECO:0007669"/>
    <property type="project" value="UniProtKB-ARBA"/>
</dbReference>
<dbReference type="KEGG" id="cpre:Csp1_26940"/>
<feature type="signal peptide" evidence="6">
    <location>
        <begin position="1"/>
        <end position="31"/>
    </location>
</feature>
<name>A0A2Z3YZB9_9CORY</name>
<dbReference type="AlphaFoldDB" id="A0A2Z3YZB9"/>
<feature type="region of interest" description="Disordered" evidence="5">
    <location>
        <begin position="35"/>
        <end position="67"/>
    </location>
</feature>
<dbReference type="PANTHER" id="PTHR30532:SF24">
    <property type="entry name" value="FERRIC ENTEROBACTIN-BINDING PERIPLASMIC PROTEIN FEPB"/>
    <property type="match status" value="1"/>
</dbReference>
<dbReference type="NCBIfam" id="NF008200">
    <property type="entry name" value="PRK10957.1"/>
    <property type="match status" value="1"/>
</dbReference>
<dbReference type="EMBL" id="CP024988">
    <property type="protein sequence ID" value="AWT27437.1"/>
    <property type="molecule type" value="Genomic_DNA"/>
</dbReference>
<dbReference type="PANTHER" id="PTHR30532">
    <property type="entry name" value="IRON III DICITRATE-BINDING PERIPLASMIC PROTEIN"/>
    <property type="match status" value="1"/>
</dbReference>
<evidence type="ECO:0000256" key="6">
    <source>
        <dbReference type="SAM" id="SignalP"/>
    </source>
</evidence>
<dbReference type="PROSITE" id="PS51257">
    <property type="entry name" value="PROKAR_LIPOPROTEIN"/>
    <property type="match status" value="1"/>
</dbReference>
<keyword evidence="4 6" id="KW-0732">Signal</keyword>
<evidence type="ECO:0000256" key="4">
    <source>
        <dbReference type="ARBA" id="ARBA00022729"/>
    </source>
</evidence>
<evidence type="ECO:0000259" key="7">
    <source>
        <dbReference type="PROSITE" id="PS50983"/>
    </source>
</evidence>
<dbReference type="Proteomes" id="UP000247696">
    <property type="component" value="Chromosome"/>
</dbReference>
<feature type="compositionally biased region" description="Low complexity" evidence="5">
    <location>
        <begin position="35"/>
        <end position="55"/>
    </location>
</feature>
<organism evidence="8 9">
    <name type="scientific">Corynebacterium provencense</name>
    <dbReference type="NCBI Taxonomy" id="1737425"/>
    <lineage>
        <taxon>Bacteria</taxon>
        <taxon>Bacillati</taxon>
        <taxon>Actinomycetota</taxon>
        <taxon>Actinomycetes</taxon>
        <taxon>Mycobacteriales</taxon>
        <taxon>Corynebacteriaceae</taxon>
        <taxon>Corynebacterium</taxon>
    </lineage>
</organism>
<evidence type="ECO:0000313" key="9">
    <source>
        <dbReference type="Proteomes" id="UP000247696"/>
    </source>
</evidence>
<evidence type="ECO:0000256" key="2">
    <source>
        <dbReference type="ARBA" id="ARBA00008814"/>
    </source>
</evidence>